<reference evidence="1" key="2">
    <citation type="journal article" date="2019" name="IMA Fungus">
        <title>Genome sequencing and comparison of five Tilletia species to identify candidate genes for the detection of regulated species infecting wheat.</title>
        <authorList>
            <person name="Nguyen H.D.T."/>
            <person name="Sultana T."/>
            <person name="Kesanakurti P."/>
            <person name="Hambleton S."/>
        </authorList>
    </citation>
    <scope>NUCLEOTIDE SEQUENCE</scope>
    <source>
        <strain evidence="1">DAOMC 236426</strain>
    </source>
</reference>
<proteinExistence type="predicted"/>
<dbReference type="Proteomes" id="UP000077684">
    <property type="component" value="Unassembled WGS sequence"/>
</dbReference>
<organism evidence="1 2">
    <name type="scientific">Tilletia controversa</name>
    <name type="common">dwarf bunt fungus</name>
    <dbReference type="NCBI Taxonomy" id="13291"/>
    <lineage>
        <taxon>Eukaryota</taxon>
        <taxon>Fungi</taxon>
        <taxon>Dikarya</taxon>
        <taxon>Basidiomycota</taxon>
        <taxon>Ustilaginomycotina</taxon>
        <taxon>Exobasidiomycetes</taxon>
        <taxon>Tilletiales</taxon>
        <taxon>Tilletiaceae</taxon>
        <taxon>Tilletia</taxon>
    </lineage>
</organism>
<dbReference type="EMBL" id="LWDE02000271">
    <property type="protein sequence ID" value="KAE8249652.1"/>
    <property type="molecule type" value="Genomic_DNA"/>
</dbReference>
<dbReference type="AlphaFoldDB" id="A0A8X7SXW4"/>
<comment type="caution">
    <text evidence="1">The sequence shown here is derived from an EMBL/GenBank/DDBJ whole genome shotgun (WGS) entry which is preliminary data.</text>
</comment>
<reference evidence="1" key="1">
    <citation type="submission" date="2016-04" db="EMBL/GenBank/DDBJ databases">
        <authorList>
            <person name="Nguyen H.D."/>
            <person name="Samba Siva P."/>
            <person name="Cullis J."/>
            <person name="Levesque C.A."/>
            <person name="Hambleton S."/>
        </authorList>
    </citation>
    <scope>NUCLEOTIDE SEQUENCE</scope>
    <source>
        <strain evidence="1">DAOMC 236426</strain>
    </source>
</reference>
<keyword evidence="2" id="KW-1185">Reference proteome</keyword>
<protein>
    <submittedName>
        <fullName evidence="1">Uncharacterized protein</fullName>
    </submittedName>
</protein>
<evidence type="ECO:0000313" key="1">
    <source>
        <dbReference type="EMBL" id="KAE8249652.1"/>
    </source>
</evidence>
<gene>
    <name evidence="1" type="ORF">A4X06_0g3130</name>
</gene>
<accession>A0A8X7SXW4</accession>
<evidence type="ECO:0000313" key="2">
    <source>
        <dbReference type="Proteomes" id="UP000077684"/>
    </source>
</evidence>
<name>A0A8X7SXW4_9BASI</name>
<sequence length="95" mass="10381">SKASNTSEPLETSRWCNLLVAAPDTRAGSGIQADLHRVQKEASDKVKEAIQDVGEGKPWEQFTADERAAIQQTADKVTGHTQATQTVEKLLEIIH</sequence>
<feature type="non-terminal residue" evidence="1">
    <location>
        <position position="1"/>
    </location>
</feature>